<reference evidence="1" key="1">
    <citation type="journal article" date="2023" name="Mol. Ecol. Resour.">
        <title>Chromosome-level genome assembly of a triploid poplar Populus alba 'Berolinensis'.</title>
        <authorList>
            <person name="Chen S."/>
            <person name="Yu Y."/>
            <person name="Wang X."/>
            <person name="Wang S."/>
            <person name="Zhang T."/>
            <person name="Zhou Y."/>
            <person name="He R."/>
            <person name="Meng N."/>
            <person name="Wang Y."/>
            <person name="Liu W."/>
            <person name="Liu Z."/>
            <person name="Liu J."/>
            <person name="Guo Q."/>
            <person name="Huang H."/>
            <person name="Sederoff R.R."/>
            <person name="Wang G."/>
            <person name="Qu G."/>
            <person name="Chen S."/>
        </authorList>
    </citation>
    <scope>NUCLEOTIDE SEQUENCE</scope>
    <source>
        <strain evidence="1">SC-2020</strain>
    </source>
</reference>
<name>A0AAD6MGS5_9ROSI</name>
<keyword evidence="2" id="KW-1185">Reference proteome</keyword>
<dbReference type="Proteomes" id="UP001164929">
    <property type="component" value="Chromosome 9"/>
</dbReference>
<dbReference type="EMBL" id="JAQIZT010000009">
    <property type="protein sequence ID" value="KAJ6984017.1"/>
    <property type="molecule type" value="Genomic_DNA"/>
</dbReference>
<comment type="caution">
    <text evidence="1">The sequence shown here is derived from an EMBL/GenBank/DDBJ whole genome shotgun (WGS) entry which is preliminary data.</text>
</comment>
<organism evidence="1 2">
    <name type="scientific">Populus alba x Populus x berolinensis</name>
    <dbReference type="NCBI Taxonomy" id="444605"/>
    <lineage>
        <taxon>Eukaryota</taxon>
        <taxon>Viridiplantae</taxon>
        <taxon>Streptophyta</taxon>
        <taxon>Embryophyta</taxon>
        <taxon>Tracheophyta</taxon>
        <taxon>Spermatophyta</taxon>
        <taxon>Magnoliopsida</taxon>
        <taxon>eudicotyledons</taxon>
        <taxon>Gunneridae</taxon>
        <taxon>Pentapetalae</taxon>
        <taxon>rosids</taxon>
        <taxon>fabids</taxon>
        <taxon>Malpighiales</taxon>
        <taxon>Salicaceae</taxon>
        <taxon>Saliceae</taxon>
        <taxon>Populus</taxon>
    </lineage>
</organism>
<evidence type="ECO:0000313" key="2">
    <source>
        <dbReference type="Proteomes" id="UP001164929"/>
    </source>
</evidence>
<accession>A0AAD6MGS5</accession>
<dbReference type="AlphaFoldDB" id="A0AAD6MGS5"/>
<sequence length="79" mass="9278">MINHNKVHAKGMRVTMTMHFTPSLKKKKEEENVICEEDDDGYPKRRNKRFRSIDHIYKVTQPLLLGVLVHSKKVKLSCT</sequence>
<evidence type="ECO:0000313" key="1">
    <source>
        <dbReference type="EMBL" id="KAJ6984017.1"/>
    </source>
</evidence>
<protein>
    <submittedName>
        <fullName evidence="1">Uncharacterized protein</fullName>
    </submittedName>
</protein>
<gene>
    <name evidence="1" type="ORF">NC653_022282</name>
</gene>
<proteinExistence type="predicted"/>